<keyword evidence="3" id="KW-0645">Protease</keyword>
<dbReference type="InterPro" id="IPR011249">
    <property type="entry name" value="Metalloenz_LuxS/M16"/>
</dbReference>
<keyword evidence="6" id="KW-0862">Zinc</keyword>
<evidence type="ECO:0000256" key="3">
    <source>
        <dbReference type="ARBA" id="ARBA00022670"/>
    </source>
</evidence>
<dbReference type="PROSITE" id="PS51257">
    <property type="entry name" value="PROKAR_LIPOPROTEIN"/>
    <property type="match status" value="1"/>
</dbReference>
<sequence length="958" mass="104152">MMRPALILALSGLSLLSACQFPAQRPSSNGTIVPPSNRAASAWGLRGSDLTPDPDIRYGVLRNGMRYAIRRNTTPLHAASIRLRFDVGSTAEADDQRGLAHFLEHMAFNGSKRVPEGEMIKILERHGLAFGPDTNASTSFTQTVYSLDLPNAGHATLDTGLMLMREIAGELTISPQAVDRERGVILSERRSRDQFALRRLEHFIDFALPGAPVSRALPIGDPHVIGNAPASRIRDLYARYYTPRRAAIVIAGDVNVRATEAKIRARFSRWRASEETSGDPTSARIAADRPSAAAYFRDPDVPTSVSLFVIKPRNNGPDDIAKRRTDILRSLANAIVSRRIARLAREADAPILGGGASNGEIFSTAEQSAITIGGKGDDWRSALAVADRELRRALAHGFTRAELAEQLANLRTGFENAARQADTRRSDALAGAIVSAIEQDSIVTTPAYRLTLFERFAPDLTLDAVETAFREQWAGANPLIHVSGKAALDNADATILAAYAASRSVAVDALPDTGLDSFAYADFGPSGAIVEDTRIADLGIRTIRFANNVRLSIKTTAFEKDRVRVSLRVGGGMLEFPADQPGLALLMNSVFSAGGLEKHSFDALQSMLAGRSVTFGLAASDDHFGGTVTTNPRDLELQMQLFAAFLTAPGFRGEADAQWQRMVPTFYDTLDASPGAIVGRDVGRILANGDARFGVPPLETLLRRNMAELRAATAHAFRTGAIEIAIVGDVGEQDAIDRVARTLGALPMRDATPPRFAEARCVEFRADRTPVTLHHEGKPDQAMTLAYWPTTDDSDYPQVARLNLLAGVMRLMLTEELRERLGATYSPSAGSSMSDTYPGFGQFSVTNSIDPKDAPIVEAAIAEITQTLRDTPVDADLLLRARQPILERIERNRRENASWLAITGQAQSAPRYLERFRTSKSVYQAITAADLQAAARRYLWPDAMLRIRVMPPDAPSPR</sequence>
<dbReference type="Gene3D" id="3.30.830.10">
    <property type="entry name" value="Metalloenzyme, LuxS/M16 peptidase-like"/>
    <property type="match status" value="4"/>
</dbReference>
<keyword evidence="4" id="KW-0479">Metal-binding</keyword>
<feature type="domain" description="Peptidase M16 N-terminal" evidence="10">
    <location>
        <begin position="71"/>
        <end position="194"/>
    </location>
</feature>
<feature type="domain" description="Peptidase M16 C-terminal" evidence="11">
    <location>
        <begin position="231"/>
        <end position="410"/>
    </location>
</feature>
<dbReference type="SUPFAM" id="SSF63411">
    <property type="entry name" value="LuxS/MPP-like metallohydrolase"/>
    <property type="match status" value="3"/>
</dbReference>
<reference evidence="12 13" key="1">
    <citation type="submission" date="2021-08" db="EMBL/GenBank/DDBJ databases">
        <authorList>
            <person name="Tuo L."/>
        </authorList>
    </citation>
    <scope>NUCLEOTIDE SEQUENCE [LARGE SCALE GENOMIC DNA]</scope>
    <source>
        <strain evidence="12 13">JCM 31229</strain>
    </source>
</reference>
<dbReference type="Pfam" id="PF05193">
    <property type="entry name" value="Peptidase_M16_C"/>
    <property type="match status" value="2"/>
</dbReference>
<protein>
    <submittedName>
        <fullName evidence="12">Insulinase family protein</fullName>
    </submittedName>
</protein>
<dbReference type="InterPro" id="IPR001431">
    <property type="entry name" value="Pept_M16_Zn_BS"/>
</dbReference>
<evidence type="ECO:0000256" key="8">
    <source>
        <dbReference type="RuleBase" id="RU004447"/>
    </source>
</evidence>
<dbReference type="PANTHER" id="PTHR43690:SF17">
    <property type="entry name" value="PROTEIN YHJJ"/>
    <property type="match status" value="1"/>
</dbReference>
<dbReference type="InterPro" id="IPR007863">
    <property type="entry name" value="Peptidase_M16_C"/>
</dbReference>
<dbReference type="PROSITE" id="PS00143">
    <property type="entry name" value="INSULINASE"/>
    <property type="match status" value="1"/>
</dbReference>
<dbReference type="InterPro" id="IPR011765">
    <property type="entry name" value="Pept_M16_N"/>
</dbReference>
<evidence type="ECO:0000256" key="4">
    <source>
        <dbReference type="ARBA" id="ARBA00022723"/>
    </source>
</evidence>
<evidence type="ECO:0000256" key="6">
    <source>
        <dbReference type="ARBA" id="ARBA00022833"/>
    </source>
</evidence>
<feature type="chain" id="PRO_5045050396" evidence="9">
    <location>
        <begin position="24"/>
        <end position="958"/>
    </location>
</feature>
<dbReference type="Proteomes" id="UP000706039">
    <property type="component" value="Unassembled WGS sequence"/>
</dbReference>
<evidence type="ECO:0000259" key="11">
    <source>
        <dbReference type="Pfam" id="PF05193"/>
    </source>
</evidence>
<evidence type="ECO:0000256" key="2">
    <source>
        <dbReference type="ARBA" id="ARBA00007261"/>
    </source>
</evidence>
<dbReference type="RefSeq" id="WP_222989724.1">
    <property type="nucleotide sequence ID" value="NZ_JAINVV010000004.1"/>
</dbReference>
<dbReference type="EMBL" id="JAINVV010000004">
    <property type="protein sequence ID" value="MBY8822656.1"/>
    <property type="molecule type" value="Genomic_DNA"/>
</dbReference>
<evidence type="ECO:0000256" key="7">
    <source>
        <dbReference type="ARBA" id="ARBA00023049"/>
    </source>
</evidence>
<dbReference type="InterPro" id="IPR050626">
    <property type="entry name" value="Peptidase_M16"/>
</dbReference>
<evidence type="ECO:0000256" key="9">
    <source>
        <dbReference type="SAM" id="SignalP"/>
    </source>
</evidence>
<comment type="similarity">
    <text evidence="2 8">Belongs to the peptidase M16 family.</text>
</comment>
<comment type="caution">
    <text evidence="12">The sequence shown here is derived from an EMBL/GenBank/DDBJ whole genome shotgun (WGS) entry which is preliminary data.</text>
</comment>
<proteinExistence type="inferred from homology"/>
<evidence type="ECO:0000256" key="5">
    <source>
        <dbReference type="ARBA" id="ARBA00022801"/>
    </source>
</evidence>
<accession>A0ABS7PMW3</accession>
<evidence type="ECO:0000313" key="13">
    <source>
        <dbReference type="Proteomes" id="UP000706039"/>
    </source>
</evidence>
<name>A0ABS7PMW3_9SPHN</name>
<organism evidence="12 13">
    <name type="scientific">Sphingomonas colocasiae</name>
    <dbReference type="NCBI Taxonomy" id="1848973"/>
    <lineage>
        <taxon>Bacteria</taxon>
        <taxon>Pseudomonadati</taxon>
        <taxon>Pseudomonadota</taxon>
        <taxon>Alphaproteobacteria</taxon>
        <taxon>Sphingomonadales</taxon>
        <taxon>Sphingomonadaceae</taxon>
        <taxon>Sphingomonas</taxon>
    </lineage>
</organism>
<gene>
    <name evidence="12" type="ORF">K7G82_10155</name>
</gene>
<keyword evidence="9" id="KW-0732">Signal</keyword>
<dbReference type="Pfam" id="PF00675">
    <property type="entry name" value="Peptidase_M16"/>
    <property type="match status" value="1"/>
</dbReference>
<evidence type="ECO:0000256" key="1">
    <source>
        <dbReference type="ARBA" id="ARBA00001947"/>
    </source>
</evidence>
<dbReference type="PANTHER" id="PTHR43690">
    <property type="entry name" value="NARDILYSIN"/>
    <property type="match status" value="1"/>
</dbReference>
<comment type="cofactor">
    <cofactor evidence="1">
        <name>Zn(2+)</name>
        <dbReference type="ChEBI" id="CHEBI:29105"/>
    </cofactor>
</comment>
<keyword evidence="7" id="KW-0482">Metalloprotease</keyword>
<evidence type="ECO:0000259" key="10">
    <source>
        <dbReference type="Pfam" id="PF00675"/>
    </source>
</evidence>
<feature type="domain" description="Peptidase M16 C-terminal" evidence="11">
    <location>
        <begin position="708"/>
        <end position="883"/>
    </location>
</feature>
<evidence type="ECO:0000313" key="12">
    <source>
        <dbReference type="EMBL" id="MBY8822656.1"/>
    </source>
</evidence>
<keyword evidence="13" id="KW-1185">Reference proteome</keyword>
<feature type="signal peptide" evidence="9">
    <location>
        <begin position="1"/>
        <end position="23"/>
    </location>
</feature>
<keyword evidence="5" id="KW-0378">Hydrolase</keyword>